<comment type="caution">
    <text evidence="16">The sequence shown here is derived from an EMBL/GenBank/DDBJ whole genome shotgun (WGS) entry which is preliminary data.</text>
</comment>
<comment type="similarity">
    <text evidence="11 12">Belongs to the TonB-dependent receptor family.</text>
</comment>
<dbReference type="InterPro" id="IPR039426">
    <property type="entry name" value="TonB-dep_rcpt-like"/>
</dbReference>
<dbReference type="Proteomes" id="UP000321250">
    <property type="component" value="Unassembled WGS sequence"/>
</dbReference>
<keyword evidence="3 11" id="KW-1134">Transmembrane beta strand</keyword>
<evidence type="ECO:0000313" key="17">
    <source>
        <dbReference type="Proteomes" id="UP000321250"/>
    </source>
</evidence>
<evidence type="ECO:0000256" key="7">
    <source>
        <dbReference type="ARBA" id="ARBA00023065"/>
    </source>
</evidence>
<name>A0A5C6UG95_9SPHN</name>
<evidence type="ECO:0000256" key="3">
    <source>
        <dbReference type="ARBA" id="ARBA00022452"/>
    </source>
</evidence>
<dbReference type="PANTHER" id="PTHR32552">
    <property type="entry name" value="FERRICHROME IRON RECEPTOR-RELATED"/>
    <property type="match status" value="1"/>
</dbReference>
<evidence type="ECO:0000313" key="16">
    <source>
        <dbReference type="EMBL" id="TXC71065.1"/>
    </source>
</evidence>
<evidence type="ECO:0000256" key="2">
    <source>
        <dbReference type="ARBA" id="ARBA00022448"/>
    </source>
</evidence>
<sequence>MVPGFYRAGLLCATALMGVTGAPALAQDAPQDSSSSSDTNEIIVTGSRRTTTLQDAPMNISAVSAATIESQRLDDIRSLASFTPGVTVADTGPASTGGIILRGIASGDTSVFGANSGNSVGVYLGEVPLYLDFKLIDVERVEVLQGPQGTLYGLGTLAGAVRYIPNRPDTNNFTVDVHGRGYAQSHSDEFGGVGDVAVNVPIIKDHVAFRTSTGYYDNAGFIDYNYLLQRPGVSNPQPGRATATSTGSLGTTDDYAANFRRREDVNYEHTFTTRNQLLLEVNPAIKAYLTYAHQTTKTGGRQANGSGVLGTGKYEAPFRYLEPVDRSADLFSAEFNIGLGNIAQLVSTTAYTKQHIESVDDNTDLLLDLDYGYEAFPAFSSYANNERRYKQFNQEVRLVSTHGGPVSWVVGGFYNRLKYASDRLEYTPGFSNFAGLGRTDDLEYISKLNSKTVEKALYGEASLHLTDQWQVTGGIRYFKYDATVVGGSALPLIGVGIGAYPSTTINANRFKPGSTGKDGIVWKANTSYKFSDDLLAYFTYSTGYRVGGANQVIACTQADLDRAASGGQVLCALPNELFYGPDRTRNLELGVRASLFDKRLQLTVDGYRVKWSGVQVPSQTLNGAIGITVNGAEAVSQGFDFQGTLKITPKLSLIGTYSYVDAHLTRDAAGLVVSQGVRDDAFDGDRLPGSAKNSGSAQLIYTQPLGDGRKVQATVASVYRGNIYSRVGLRGNGEAIPHYTTQSASLNYITRQFEVGVFADNIFDKYAVTAISNDRSSYNQVRSDVVERYYSRGVLTPRRVGVEFRLHY</sequence>
<proteinExistence type="inferred from homology"/>
<evidence type="ECO:0000256" key="5">
    <source>
        <dbReference type="ARBA" id="ARBA00022692"/>
    </source>
</evidence>
<keyword evidence="7" id="KW-0406">Ion transport</keyword>
<dbReference type="SUPFAM" id="SSF56935">
    <property type="entry name" value="Porins"/>
    <property type="match status" value="1"/>
</dbReference>
<keyword evidence="9 11" id="KW-0472">Membrane</keyword>
<evidence type="ECO:0000256" key="13">
    <source>
        <dbReference type="SAM" id="SignalP"/>
    </source>
</evidence>
<evidence type="ECO:0000256" key="6">
    <source>
        <dbReference type="ARBA" id="ARBA00023004"/>
    </source>
</evidence>
<keyword evidence="13" id="KW-0732">Signal</keyword>
<feature type="domain" description="TonB-dependent receptor-like beta-barrel" evidence="14">
    <location>
        <begin position="215"/>
        <end position="762"/>
    </location>
</feature>
<gene>
    <name evidence="16" type="ORF">FSB78_08940</name>
</gene>
<organism evidence="16 17">
    <name type="scientific">Sphingomonas ginsenosidivorax</name>
    <dbReference type="NCBI Taxonomy" id="862135"/>
    <lineage>
        <taxon>Bacteria</taxon>
        <taxon>Pseudomonadati</taxon>
        <taxon>Pseudomonadota</taxon>
        <taxon>Alphaproteobacteria</taxon>
        <taxon>Sphingomonadales</taxon>
        <taxon>Sphingomonadaceae</taxon>
        <taxon>Sphingomonas</taxon>
    </lineage>
</organism>
<dbReference type="EMBL" id="VOQR01000001">
    <property type="protein sequence ID" value="TXC71065.1"/>
    <property type="molecule type" value="Genomic_DNA"/>
</dbReference>
<dbReference type="InterPro" id="IPR012910">
    <property type="entry name" value="Plug_dom"/>
</dbReference>
<evidence type="ECO:0000256" key="11">
    <source>
        <dbReference type="PROSITE-ProRule" id="PRU01360"/>
    </source>
</evidence>
<evidence type="ECO:0000259" key="14">
    <source>
        <dbReference type="Pfam" id="PF00593"/>
    </source>
</evidence>
<evidence type="ECO:0000256" key="12">
    <source>
        <dbReference type="RuleBase" id="RU003357"/>
    </source>
</evidence>
<evidence type="ECO:0000256" key="1">
    <source>
        <dbReference type="ARBA" id="ARBA00004571"/>
    </source>
</evidence>
<feature type="domain" description="TonB-dependent receptor plug" evidence="15">
    <location>
        <begin position="53"/>
        <end position="160"/>
    </location>
</feature>
<evidence type="ECO:0000256" key="4">
    <source>
        <dbReference type="ARBA" id="ARBA00022496"/>
    </source>
</evidence>
<dbReference type="PROSITE" id="PS52016">
    <property type="entry name" value="TONB_DEPENDENT_REC_3"/>
    <property type="match status" value="1"/>
</dbReference>
<feature type="signal peptide" evidence="13">
    <location>
        <begin position="1"/>
        <end position="26"/>
    </location>
</feature>
<dbReference type="PANTHER" id="PTHR32552:SF81">
    <property type="entry name" value="TONB-DEPENDENT OUTER MEMBRANE RECEPTOR"/>
    <property type="match status" value="1"/>
</dbReference>
<comment type="subcellular location">
    <subcellularLocation>
        <location evidence="1 11">Cell outer membrane</location>
        <topology evidence="1 11">Multi-pass membrane protein</topology>
    </subcellularLocation>
</comment>
<accession>A0A5C6UG95</accession>
<dbReference type="Pfam" id="PF07715">
    <property type="entry name" value="Plug"/>
    <property type="match status" value="1"/>
</dbReference>
<keyword evidence="2 11" id="KW-0813">Transport</keyword>
<dbReference type="AlphaFoldDB" id="A0A5C6UG95"/>
<evidence type="ECO:0000256" key="9">
    <source>
        <dbReference type="ARBA" id="ARBA00023136"/>
    </source>
</evidence>
<evidence type="ECO:0000259" key="15">
    <source>
        <dbReference type="Pfam" id="PF07715"/>
    </source>
</evidence>
<keyword evidence="10 11" id="KW-0998">Cell outer membrane</keyword>
<dbReference type="InterPro" id="IPR000531">
    <property type="entry name" value="Beta-barrel_TonB"/>
</dbReference>
<dbReference type="GO" id="GO:0009279">
    <property type="term" value="C:cell outer membrane"/>
    <property type="evidence" value="ECO:0007669"/>
    <property type="project" value="UniProtKB-SubCell"/>
</dbReference>
<reference evidence="16 17" key="1">
    <citation type="journal article" date="2013" name="Antonie Van Leeuwenhoek">
        <title>Sphingomonas ginsenosidivorax sp. nov., with the ability to transform ginsenosides.</title>
        <authorList>
            <person name="Jin X.F."/>
            <person name="Kim J.K."/>
            <person name="Liu Q.M."/>
            <person name="Kang M.S."/>
            <person name="He D."/>
            <person name="Jin F.X."/>
            <person name="Kim S.C."/>
            <person name="Im W.T."/>
        </authorList>
    </citation>
    <scope>NUCLEOTIDE SEQUENCE [LARGE SCALE GENOMIC DNA]</scope>
    <source>
        <strain evidence="16 17">KHI67</strain>
    </source>
</reference>
<keyword evidence="16" id="KW-0675">Receptor</keyword>
<keyword evidence="4" id="KW-0410">Iron transport</keyword>
<evidence type="ECO:0000256" key="10">
    <source>
        <dbReference type="ARBA" id="ARBA00023237"/>
    </source>
</evidence>
<protein>
    <submittedName>
        <fullName evidence="16">TonB-dependent receptor</fullName>
    </submittedName>
</protein>
<dbReference type="Pfam" id="PF00593">
    <property type="entry name" value="TonB_dep_Rec_b-barrel"/>
    <property type="match status" value="1"/>
</dbReference>
<evidence type="ECO:0000256" key="8">
    <source>
        <dbReference type="ARBA" id="ARBA00023077"/>
    </source>
</evidence>
<keyword evidence="6" id="KW-0408">Iron</keyword>
<keyword evidence="8 12" id="KW-0798">TonB box</keyword>
<dbReference type="InterPro" id="IPR036942">
    <property type="entry name" value="Beta-barrel_TonB_sf"/>
</dbReference>
<keyword evidence="17" id="KW-1185">Reference proteome</keyword>
<feature type="chain" id="PRO_5022736188" evidence="13">
    <location>
        <begin position="27"/>
        <end position="808"/>
    </location>
</feature>
<keyword evidence="5 11" id="KW-0812">Transmembrane</keyword>
<dbReference type="OrthoDB" id="9760333at2"/>
<dbReference type="GO" id="GO:0006826">
    <property type="term" value="P:iron ion transport"/>
    <property type="evidence" value="ECO:0007669"/>
    <property type="project" value="UniProtKB-KW"/>
</dbReference>
<dbReference type="Gene3D" id="2.40.170.20">
    <property type="entry name" value="TonB-dependent receptor, beta-barrel domain"/>
    <property type="match status" value="1"/>
</dbReference>